<dbReference type="InterPro" id="IPR001789">
    <property type="entry name" value="Sig_transdc_resp-reg_receiver"/>
</dbReference>
<dbReference type="GO" id="GO:0000160">
    <property type="term" value="P:phosphorelay signal transduction system"/>
    <property type="evidence" value="ECO:0007669"/>
    <property type="project" value="UniProtKB-KW"/>
</dbReference>
<dbReference type="InterPro" id="IPR045279">
    <property type="entry name" value="ARR-like"/>
</dbReference>
<dbReference type="GO" id="GO:0009736">
    <property type="term" value="P:cytokinin-activated signaling pathway"/>
    <property type="evidence" value="ECO:0007669"/>
    <property type="project" value="InterPro"/>
</dbReference>
<dbReference type="Proteomes" id="UP000807115">
    <property type="component" value="Chromosome 10"/>
</dbReference>
<evidence type="ECO:0000313" key="5">
    <source>
        <dbReference type="Proteomes" id="UP000807115"/>
    </source>
</evidence>
<proteinExistence type="predicted"/>
<dbReference type="InterPro" id="IPR011006">
    <property type="entry name" value="CheY-like_superfamily"/>
</dbReference>
<feature type="domain" description="Response regulatory" evidence="3">
    <location>
        <begin position="11"/>
        <end position="111"/>
    </location>
</feature>
<dbReference type="SUPFAM" id="SSF52172">
    <property type="entry name" value="CheY-like"/>
    <property type="match status" value="1"/>
</dbReference>
<gene>
    <name evidence="4" type="ORF">BDA96_10G270900</name>
</gene>
<organism evidence="4 5">
    <name type="scientific">Sorghum bicolor</name>
    <name type="common">Sorghum</name>
    <name type="synonym">Sorghum vulgare</name>
    <dbReference type="NCBI Taxonomy" id="4558"/>
    <lineage>
        <taxon>Eukaryota</taxon>
        <taxon>Viridiplantae</taxon>
        <taxon>Streptophyta</taxon>
        <taxon>Embryophyta</taxon>
        <taxon>Tracheophyta</taxon>
        <taxon>Spermatophyta</taxon>
        <taxon>Magnoliopsida</taxon>
        <taxon>Liliopsida</taxon>
        <taxon>Poales</taxon>
        <taxon>Poaceae</taxon>
        <taxon>PACMAD clade</taxon>
        <taxon>Panicoideae</taxon>
        <taxon>Andropogonodae</taxon>
        <taxon>Andropogoneae</taxon>
        <taxon>Sorghinae</taxon>
        <taxon>Sorghum</taxon>
    </lineage>
</organism>
<name>A0A921U259_SORBI</name>
<dbReference type="PANTHER" id="PTHR43874">
    <property type="entry name" value="TWO-COMPONENT RESPONSE REGULATOR"/>
    <property type="match status" value="1"/>
</dbReference>
<dbReference type="AlphaFoldDB" id="A0A921U259"/>
<dbReference type="EMBL" id="CM027689">
    <property type="protein sequence ID" value="KAG0515353.1"/>
    <property type="molecule type" value="Genomic_DNA"/>
</dbReference>
<keyword evidence="1" id="KW-0902">Two-component regulatory system</keyword>
<evidence type="ECO:0000259" key="3">
    <source>
        <dbReference type="PROSITE" id="PS50110"/>
    </source>
</evidence>
<reference evidence="4" key="2">
    <citation type="submission" date="2020-10" db="EMBL/GenBank/DDBJ databases">
        <authorList>
            <person name="Cooper E.A."/>
            <person name="Brenton Z.W."/>
            <person name="Flinn B.S."/>
            <person name="Jenkins J."/>
            <person name="Shu S."/>
            <person name="Flowers D."/>
            <person name="Luo F."/>
            <person name="Wang Y."/>
            <person name="Xia P."/>
            <person name="Barry K."/>
            <person name="Daum C."/>
            <person name="Lipzen A."/>
            <person name="Yoshinaga Y."/>
            <person name="Schmutz J."/>
            <person name="Saski C."/>
            <person name="Vermerris W."/>
            <person name="Kresovich S."/>
        </authorList>
    </citation>
    <scope>NUCLEOTIDE SEQUENCE</scope>
</reference>
<sequence length="111" mass="12403">MDAARFRAGLRVLAVDEDRVNLVVLKRVLKVCDYNNVTIVADVSTALDMLRERKDGDDQFDLVISDFFIPNNGINGLKFLELVAVEMDIPVIGISLAQTHPTTIFMCMAIF</sequence>
<reference evidence="4" key="1">
    <citation type="journal article" date="2019" name="BMC Genomics">
        <title>A new reference genome for Sorghum bicolor reveals high levels of sequence similarity between sweet and grain genotypes: implications for the genetics of sugar metabolism.</title>
        <authorList>
            <person name="Cooper E.A."/>
            <person name="Brenton Z.W."/>
            <person name="Flinn B.S."/>
            <person name="Jenkins J."/>
            <person name="Shu S."/>
            <person name="Flowers D."/>
            <person name="Luo F."/>
            <person name="Wang Y."/>
            <person name="Xia P."/>
            <person name="Barry K."/>
            <person name="Daum C."/>
            <person name="Lipzen A."/>
            <person name="Yoshinaga Y."/>
            <person name="Schmutz J."/>
            <person name="Saski C."/>
            <person name="Vermerris W."/>
            <person name="Kresovich S."/>
        </authorList>
    </citation>
    <scope>NUCLEOTIDE SEQUENCE</scope>
</reference>
<keyword evidence="2" id="KW-0597">Phosphoprotein</keyword>
<accession>A0A921U259</accession>
<comment type="caution">
    <text evidence="4">The sequence shown here is derived from an EMBL/GenBank/DDBJ whole genome shotgun (WGS) entry which is preliminary data.</text>
</comment>
<evidence type="ECO:0000256" key="1">
    <source>
        <dbReference type="ARBA" id="ARBA00023012"/>
    </source>
</evidence>
<feature type="modified residue" description="4-aspartylphosphate" evidence="2">
    <location>
        <position position="66"/>
    </location>
</feature>
<evidence type="ECO:0000256" key="2">
    <source>
        <dbReference type="PROSITE-ProRule" id="PRU00169"/>
    </source>
</evidence>
<dbReference type="PANTHER" id="PTHR43874:SF116">
    <property type="entry name" value="RESPONSE REGULATORY DOMAIN-CONTAINING PROTEIN"/>
    <property type="match status" value="1"/>
</dbReference>
<evidence type="ECO:0000313" key="4">
    <source>
        <dbReference type="EMBL" id="KAG0515353.1"/>
    </source>
</evidence>
<dbReference type="Pfam" id="PF00072">
    <property type="entry name" value="Response_reg"/>
    <property type="match status" value="1"/>
</dbReference>
<dbReference type="Gene3D" id="3.40.50.2300">
    <property type="match status" value="1"/>
</dbReference>
<dbReference type="PROSITE" id="PS50110">
    <property type="entry name" value="RESPONSE_REGULATORY"/>
    <property type="match status" value="1"/>
</dbReference>
<protein>
    <recommendedName>
        <fullName evidence="3">Response regulatory domain-containing protein</fullName>
    </recommendedName>
</protein>